<evidence type="ECO:0000256" key="2">
    <source>
        <dbReference type="ARBA" id="ARBA00022475"/>
    </source>
</evidence>
<dbReference type="EMBL" id="JBHLXE010000097">
    <property type="protein sequence ID" value="MFC0180284.1"/>
    <property type="molecule type" value="Genomic_DNA"/>
</dbReference>
<evidence type="ECO:0000259" key="8">
    <source>
        <dbReference type="Pfam" id="PF02687"/>
    </source>
</evidence>
<feature type="transmembrane region" description="Helical" evidence="7">
    <location>
        <begin position="21"/>
        <end position="38"/>
    </location>
</feature>
<accession>A0ABV6CBC5</accession>
<evidence type="ECO:0000256" key="4">
    <source>
        <dbReference type="ARBA" id="ARBA00022989"/>
    </source>
</evidence>
<keyword evidence="5 7" id="KW-0472">Membrane</keyword>
<feature type="domain" description="ABC3 transporter permease C-terminal" evidence="8">
    <location>
        <begin position="331"/>
        <end position="457"/>
    </location>
</feature>
<dbReference type="PANTHER" id="PTHR30572:SF4">
    <property type="entry name" value="ABC TRANSPORTER PERMEASE YTRF"/>
    <property type="match status" value="1"/>
</dbReference>
<gene>
    <name evidence="9" type="ORF">ACFFIT_09370</name>
</gene>
<evidence type="ECO:0000256" key="6">
    <source>
        <dbReference type="ARBA" id="ARBA00038076"/>
    </source>
</evidence>
<dbReference type="Pfam" id="PF02687">
    <property type="entry name" value="FtsX"/>
    <property type="match status" value="1"/>
</dbReference>
<evidence type="ECO:0000313" key="9">
    <source>
        <dbReference type="EMBL" id="MFC0180284.1"/>
    </source>
</evidence>
<feature type="transmembrane region" description="Helical" evidence="7">
    <location>
        <begin position="324"/>
        <end position="345"/>
    </location>
</feature>
<feature type="transmembrane region" description="Helical" evidence="7">
    <location>
        <begin position="382"/>
        <end position="402"/>
    </location>
</feature>
<comment type="subcellular location">
    <subcellularLocation>
        <location evidence="1">Cell membrane</location>
        <topology evidence="1">Multi-pass membrane protein</topology>
    </subcellularLocation>
</comment>
<evidence type="ECO:0000256" key="3">
    <source>
        <dbReference type="ARBA" id="ARBA00022692"/>
    </source>
</evidence>
<evidence type="ECO:0000256" key="1">
    <source>
        <dbReference type="ARBA" id="ARBA00004651"/>
    </source>
</evidence>
<proteinExistence type="inferred from homology"/>
<protein>
    <submittedName>
        <fullName evidence="9">ABC transporter permease</fullName>
    </submittedName>
</protein>
<evidence type="ECO:0000256" key="7">
    <source>
        <dbReference type="SAM" id="Phobius"/>
    </source>
</evidence>
<keyword evidence="3 7" id="KW-0812">Transmembrane</keyword>
<dbReference type="Proteomes" id="UP001589758">
    <property type="component" value="Unassembled WGS sequence"/>
</dbReference>
<keyword evidence="10" id="KW-1185">Reference proteome</keyword>
<dbReference type="InterPro" id="IPR050250">
    <property type="entry name" value="Macrolide_Exporter_MacB"/>
</dbReference>
<evidence type="ECO:0000313" key="10">
    <source>
        <dbReference type="Proteomes" id="UP001589758"/>
    </source>
</evidence>
<dbReference type="PANTHER" id="PTHR30572">
    <property type="entry name" value="MEMBRANE COMPONENT OF TRANSPORTER-RELATED"/>
    <property type="match status" value="1"/>
</dbReference>
<evidence type="ECO:0000256" key="5">
    <source>
        <dbReference type="ARBA" id="ARBA00023136"/>
    </source>
</evidence>
<comment type="caution">
    <text evidence="9">The sequence shown here is derived from an EMBL/GenBank/DDBJ whole genome shotgun (WGS) entry which is preliminary data.</text>
</comment>
<reference evidence="9 10" key="1">
    <citation type="submission" date="2024-09" db="EMBL/GenBank/DDBJ databases">
        <authorList>
            <person name="Sun Q."/>
            <person name="Mori K."/>
        </authorList>
    </citation>
    <scope>NUCLEOTIDE SEQUENCE [LARGE SCALE GENOMIC DNA]</scope>
    <source>
        <strain evidence="9 10">CCM 8545</strain>
    </source>
</reference>
<keyword evidence="4 7" id="KW-1133">Transmembrane helix</keyword>
<comment type="similarity">
    <text evidence="6">Belongs to the ABC-4 integral membrane protein family.</text>
</comment>
<sequence>MILFTMSFRNLIRHWRKSLSTLFTITIGLTSLIIFAGYNTSIQYSLETAFVRSFGHLQIQHSDFLVYGKGNPTKYSIKDYEKVINALKSNDELAKMTTVVTGHLSTSGIANYTFNDATRTVWVNGFNVQDKIKMQVWNPNNLRLPKIDAWPADFKENDITIGSGLALVLRMCDLLPKDYPVPCEPEITSSAPSNLEQARLPDDIIDLTSESPINSGKRLIDLLITTQSGMPNIGRLEVIGIEKQSSRELDDIYVGMDLSLLQSLVLYDEAPIATSIIIQLNKTEYMDRARVLINDILKDQFPDQSLTIKDFYSIQPIYLQIVDMFNGIFGFILVIILIVVTFTVSNTINMSVMDRINDIGTTRALGLTKNGVRMLFIMEGTILGIFGSFVAIIFSLCVTFFINKAEMTWFPPGVVNPQLIIINLWTDYEIILLSIFLMIAISIFASILPAQRASKMTIIKALKHL</sequence>
<feature type="transmembrane region" description="Helical" evidence="7">
    <location>
        <begin position="430"/>
        <end position="450"/>
    </location>
</feature>
<name>A0ABV6CBC5_9GAMM</name>
<organism evidence="9 10">
    <name type="scientific">Thorsellia kenyensis</name>
    <dbReference type="NCBI Taxonomy" id="1549888"/>
    <lineage>
        <taxon>Bacteria</taxon>
        <taxon>Pseudomonadati</taxon>
        <taxon>Pseudomonadota</taxon>
        <taxon>Gammaproteobacteria</taxon>
        <taxon>Enterobacterales</taxon>
        <taxon>Thorselliaceae</taxon>
        <taxon>Thorsellia</taxon>
    </lineage>
</organism>
<keyword evidence="2" id="KW-1003">Cell membrane</keyword>
<dbReference type="InterPro" id="IPR003838">
    <property type="entry name" value="ABC3_permease_C"/>
</dbReference>
<dbReference type="RefSeq" id="WP_385877397.1">
    <property type="nucleotide sequence ID" value="NZ_JBHLXE010000097.1"/>
</dbReference>